<protein>
    <submittedName>
        <fullName evidence="1">Uncharacterized protein</fullName>
    </submittedName>
</protein>
<sequence length="198" mass="21226">MPLDERDEAPQGIRRARELVDDGQRMRAGVCRRCGAAVDPSDSLCSACADHRELVRRDYRSAAAQRSSAAAVSVQHWLELHRWVSDQGYGLREVAGGNNPSAAAWLASSVDLAIATGVIDDADVAQFDDAAAILPVSRETITTQRNRLIRAQWFLDLQSGRLPVVPTNAPLAAGEVCHLDAPISMHSFAPGASSSRAG</sequence>
<comment type="caution">
    <text evidence="1">The sequence shown here is derived from an EMBL/GenBank/DDBJ whole genome shotgun (WGS) entry which is preliminary data.</text>
</comment>
<evidence type="ECO:0000313" key="2">
    <source>
        <dbReference type="Proteomes" id="UP001596356"/>
    </source>
</evidence>
<keyword evidence="2" id="KW-1185">Reference proteome</keyword>
<dbReference type="Proteomes" id="UP001596356">
    <property type="component" value="Unassembled WGS sequence"/>
</dbReference>
<reference evidence="2" key="1">
    <citation type="journal article" date="2019" name="Int. J. Syst. Evol. Microbiol.">
        <title>The Global Catalogue of Microorganisms (GCM) 10K type strain sequencing project: providing services to taxonomists for standard genome sequencing and annotation.</title>
        <authorList>
            <consortium name="The Broad Institute Genomics Platform"/>
            <consortium name="The Broad Institute Genome Sequencing Center for Infectious Disease"/>
            <person name="Wu L."/>
            <person name="Ma J."/>
        </authorList>
    </citation>
    <scope>NUCLEOTIDE SEQUENCE [LARGE SCALE GENOMIC DNA]</scope>
    <source>
        <strain evidence="2">NBRC 106593</strain>
    </source>
</reference>
<evidence type="ECO:0000313" key="1">
    <source>
        <dbReference type="EMBL" id="MFC6715812.1"/>
    </source>
</evidence>
<organism evidence="1 2">
    <name type="scientific">Branchiibius cervicis</name>
    <dbReference type="NCBI Taxonomy" id="908252"/>
    <lineage>
        <taxon>Bacteria</taxon>
        <taxon>Bacillati</taxon>
        <taxon>Actinomycetota</taxon>
        <taxon>Actinomycetes</taxon>
        <taxon>Micrococcales</taxon>
        <taxon>Dermacoccaceae</taxon>
        <taxon>Branchiibius</taxon>
    </lineage>
</organism>
<proteinExistence type="predicted"/>
<dbReference type="EMBL" id="JBHSWJ010000002">
    <property type="protein sequence ID" value="MFC6715812.1"/>
    <property type="molecule type" value="Genomic_DNA"/>
</dbReference>
<name>A0ABW2AXQ2_9MICO</name>
<dbReference type="RefSeq" id="WP_377825178.1">
    <property type="nucleotide sequence ID" value="NZ_JBHSWJ010000002.1"/>
</dbReference>
<accession>A0ABW2AXQ2</accession>
<gene>
    <name evidence="1" type="ORF">ACFQBT_19060</name>
</gene>